<evidence type="ECO:0000313" key="2">
    <source>
        <dbReference type="WBParaSite" id="JU765_v2.g1361.t1"/>
    </source>
</evidence>
<evidence type="ECO:0000313" key="1">
    <source>
        <dbReference type="Proteomes" id="UP000887576"/>
    </source>
</evidence>
<dbReference type="Proteomes" id="UP000887576">
    <property type="component" value="Unplaced"/>
</dbReference>
<organism evidence="1 2">
    <name type="scientific">Panagrolaimus sp. JU765</name>
    <dbReference type="NCBI Taxonomy" id="591449"/>
    <lineage>
        <taxon>Eukaryota</taxon>
        <taxon>Metazoa</taxon>
        <taxon>Ecdysozoa</taxon>
        <taxon>Nematoda</taxon>
        <taxon>Chromadorea</taxon>
        <taxon>Rhabditida</taxon>
        <taxon>Tylenchina</taxon>
        <taxon>Panagrolaimomorpha</taxon>
        <taxon>Panagrolaimoidea</taxon>
        <taxon>Panagrolaimidae</taxon>
        <taxon>Panagrolaimus</taxon>
    </lineage>
</organism>
<proteinExistence type="predicted"/>
<accession>A0AC34Q7J9</accession>
<name>A0AC34Q7J9_9BILA</name>
<sequence>MTGEKETSKPTIEKPEGVPKHGSSEWAKDKDEEDKVEKMIKDSGCWVHHLATVECMSEKKDWRQCQNEVQSFKDCMFQSRSKFMKEVEKKK</sequence>
<protein>
    <submittedName>
        <fullName evidence="2">Uncharacterized protein</fullName>
    </submittedName>
</protein>
<dbReference type="WBParaSite" id="JU765_v2.g1361.t1">
    <property type="protein sequence ID" value="JU765_v2.g1361.t1"/>
    <property type="gene ID" value="JU765_v2.g1361"/>
</dbReference>
<reference evidence="2" key="1">
    <citation type="submission" date="2022-11" db="UniProtKB">
        <authorList>
            <consortium name="WormBaseParasite"/>
        </authorList>
    </citation>
    <scope>IDENTIFICATION</scope>
</reference>